<feature type="transmembrane region" description="Helical" evidence="2">
    <location>
        <begin position="6"/>
        <end position="23"/>
    </location>
</feature>
<gene>
    <name evidence="3" type="ORF">NBR_LOCUS12005</name>
</gene>
<keyword evidence="2" id="KW-0812">Transmembrane</keyword>
<evidence type="ECO:0000313" key="5">
    <source>
        <dbReference type="WBParaSite" id="NBR_0001200401-mRNA-1"/>
    </source>
</evidence>
<keyword evidence="2" id="KW-0472">Membrane</keyword>
<feature type="region of interest" description="Disordered" evidence="1">
    <location>
        <begin position="165"/>
        <end position="184"/>
    </location>
</feature>
<evidence type="ECO:0000256" key="1">
    <source>
        <dbReference type="SAM" id="MobiDB-lite"/>
    </source>
</evidence>
<evidence type="ECO:0000313" key="4">
    <source>
        <dbReference type="Proteomes" id="UP000271162"/>
    </source>
</evidence>
<dbReference type="EMBL" id="UYSL01020651">
    <property type="protein sequence ID" value="VDL75594.1"/>
    <property type="molecule type" value="Genomic_DNA"/>
</dbReference>
<proteinExistence type="predicted"/>
<evidence type="ECO:0000313" key="3">
    <source>
        <dbReference type="EMBL" id="VDL75594.1"/>
    </source>
</evidence>
<organism evidence="5">
    <name type="scientific">Nippostrongylus brasiliensis</name>
    <name type="common">Rat hookworm</name>
    <dbReference type="NCBI Taxonomy" id="27835"/>
    <lineage>
        <taxon>Eukaryota</taxon>
        <taxon>Metazoa</taxon>
        <taxon>Ecdysozoa</taxon>
        <taxon>Nematoda</taxon>
        <taxon>Chromadorea</taxon>
        <taxon>Rhabditida</taxon>
        <taxon>Rhabditina</taxon>
        <taxon>Rhabditomorpha</taxon>
        <taxon>Strongyloidea</taxon>
        <taxon>Heligmosomidae</taxon>
        <taxon>Nippostrongylus</taxon>
    </lineage>
</organism>
<evidence type="ECO:0000256" key="2">
    <source>
        <dbReference type="SAM" id="Phobius"/>
    </source>
</evidence>
<name>A0A0N4Y783_NIPBR</name>
<sequence>MSYDSTFVGIGLVLLLVLAIYLFKRVKQYKQDQAQFRQSQIGYPNPPPLRSPIPNQPYPILHLPNYAGSGRDTVITVDGSLQRQYQEYLESIPMPHQVYSPRHFEPPPPYPGELNKVDQKWLVAEGEEEKVVEEVGAEAQEKEVVMVVEDQKLLAVEVEVEMEEVAVEAEGEEEKEVVEEEEEDQMMVVVEVQEEKEVEEATPDQEELPQVVR</sequence>
<dbReference type="WBParaSite" id="NBR_0001200401-mRNA-1">
    <property type="protein sequence ID" value="NBR_0001200401-mRNA-1"/>
    <property type="gene ID" value="NBR_0001200401"/>
</dbReference>
<keyword evidence="4" id="KW-1185">Reference proteome</keyword>
<reference evidence="3 4" key="2">
    <citation type="submission" date="2018-11" db="EMBL/GenBank/DDBJ databases">
        <authorList>
            <consortium name="Pathogen Informatics"/>
        </authorList>
    </citation>
    <scope>NUCLEOTIDE SEQUENCE [LARGE SCALE GENOMIC DNA]</scope>
</reference>
<protein>
    <submittedName>
        <fullName evidence="5">Secreted protein</fullName>
    </submittedName>
</protein>
<reference evidence="5" key="1">
    <citation type="submission" date="2017-02" db="UniProtKB">
        <authorList>
            <consortium name="WormBaseParasite"/>
        </authorList>
    </citation>
    <scope>IDENTIFICATION</scope>
</reference>
<keyword evidence="2" id="KW-1133">Transmembrane helix</keyword>
<dbReference type="Proteomes" id="UP000271162">
    <property type="component" value="Unassembled WGS sequence"/>
</dbReference>
<accession>A0A0N4Y783</accession>
<dbReference type="AlphaFoldDB" id="A0A0N4Y783"/>